<reference evidence="2 3" key="1">
    <citation type="submission" date="2020-01" db="EMBL/GenBank/DDBJ databases">
        <title>Jiella pacifica sp. nov.</title>
        <authorList>
            <person name="Xue Z."/>
            <person name="Zhu S."/>
            <person name="Chen J."/>
            <person name="Yang J."/>
        </authorList>
    </citation>
    <scope>NUCLEOTIDE SEQUENCE [LARGE SCALE GENOMIC DNA]</scope>
    <source>
        <strain evidence="2 3">40Bstr34</strain>
    </source>
</reference>
<dbReference type="Gene3D" id="3.30.70.790">
    <property type="entry name" value="UreE, C-terminal domain"/>
    <property type="match status" value="1"/>
</dbReference>
<protein>
    <submittedName>
        <fullName evidence="2">DUF2007 domain-containing protein</fullName>
    </submittedName>
</protein>
<dbReference type="AlphaFoldDB" id="A0A6N9T3Z5"/>
<comment type="caution">
    <text evidence="2">The sequence shown here is derived from an EMBL/GenBank/DDBJ whole genome shotgun (WGS) entry which is preliminary data.</text>
</comment>
<evidence type="ECO:0000313" key="3">
    <source>
        <dbReference type="Proteomes" id="UP000469011"/>
    </source>
</evidence>
<dbReference type="Pfam" id="PF09413">
    <property type="entry name" value="DUF2007"/>
    <property type="match status" value="1"/>
</dbReference>
<gene>
    <name evidence="2" type="ORF">GTK09_16860</name>
</gene>
<sequence>MKELMRSNDAVLISFVDALLKDAEIVHFVADAHMSILDGSIGVLPRRVLVDPECLDQARRLLRDADLGHEISMAE</sequence>
<accession>A0A6N9T3Z5</accession>
<feature type="domain" description="DUF2007" evidence="1">
    <location>
        <begin position="1"/>
        <end position="65"/>
    </location>
</feature>
<dbReference type="SUPFAM" id="SSF54913">
    <property type="entry name" value="GlnB-like"/>
    <property type="match status" value="1"/>
</dbReference>
<dbReference type="EMBL" id="JAAAMG010000014">
    <property type="protein sequence ID" value="NDW06093.1"/>
    <property type="molecule type" value="Genomic_DNA"/>
</dbReference>
<proteinExistence type="predicted"/>
<dbReference type="InterPro" id="IPR018551">
    <property type="entry name" value="DUF2007"/>
</dbReference>
<evidence type="ECO:0000259" key="1">
    <source>
        <dbReference type="Pfam" id="PF09413"/>
    </source>
</evidence>
<dbReference type="InterPro" id="IPR011322">
    <property type="entry name" value="N-reg_PII-like_a/b"/>
</dbReference>
<name>A0A6N9T3Z5_9HYPH</name>
<dbReference type="Proteomes" id="UP000469011">
    <property type="component" value="Unassembled WGS sequence"/>
</dbReference>
<dbReference type="RefSeq" id="WP_163464629.1">
    <property type="nucleotide sequence ID" value="NZ_JAAAMG010000014.1"/>
</dbReference>
<organism evidence="2 3">
    <name type="scientific">Jiella pacifica</name>
    <dbReference type="NCBI Taxonomy" id="2696469"/>
    <lineage>
        <taxon>Bacteria</taxon>
        <taxon>Pseudomonadati</taxon>
        <taxon>Pseudomonadota</taxon>
        <taxon>Alphaproteobacteria</taxon>
        <taxon>Hyphomicrobiales</taxon>
        <taxon>Aurantimonadaceae</taxon>
        <taxon>Jiella</taxon>
    </lineage>
</organism>
<keyword evidence="3" id="KW-1185">Reference proteome</keyword>
<evidence type="ECO:0000313" key="2">
    <source>
        <dbReference type="EMBL" id="NDW06093.1"/>
    </source>
</evidence>